<reference evidence="9 10" key="1">
    <citation type="submission" date="2024-11" db="EMBL/GenBank/DDBJ databases">
        <title>A near-complete genome assembly of Cinchona calisaya.</title>
        <authorList>
            <person name="Lian D.C."/>
            <person name="Zhao X.W."/>
            <person name="Wei L."/>
        </authorList>
    </citation>
    <scope>NUCLEOTIDE SEQUENCE [LARGE SCALE GENOMIC DNA]</scope>
    <source>
        <tissue evidence="9">Nenye</tissue>
    </source>
</reference>
<evidence type="ECO:0000313" key="9">
    <source>
        <dbReference type="EMBL" id="KAL3538592.1"/>
    </source>
</evidence>
<organism evidence="9 10">
    <name type="scientific">Cinchona calisaya</name>
    <dbReference type="NCBI Taxonomy" id="153742"/>
    <lineage>
        <taxon>Eukaryota</taxon>
        <taxon>Viridiplantae</taxon>
        <taxon>Streptophyta</taxon>
        <taxon>Embryophyta</taxon>
        <taxon>Tracheophyta</taxon>
        <taxon>Spermatophyta</taxon>
        <taxon>Magnoliopsida</taxon>
        <taxon>eudicotyledons</taxon>
        <taxon>Gunneridae</taxon>
        <taxon>Pentapetalae</taxon>
        <taxon>asterids</taxon>
        <taxon>lamiids</taxon>
        <taxon>Gentianales</taxon>
        <taxon>Rubiaceae</taxon>
        <taxon>Cinchonoideae</taxon>
        <taxon>Cinchoneae</taxon>
        <taxon>Cinchona</taxon>
    </lineage>
</organism>
<evidence type="ECO:0000256" key="2">
    <source>
        <dbReference type="ARBA" id="ARBA00007635"/>
    </source>
</evidence>
<dbReference type="SUPFAM" id="SSF103481">
    <property type="entry name" value="Multidrug resistance efflux transporter EmrE"/>
    <property type="match status" value="2"/>
</dbReference>
<feature type="transmembrane region" description="Helical" evidence="6">
    <location>
        <begin position="319"/>
        <end position="338"/>
    </location>
</feature>
<feature type="transmembrane region" description="Helical" evidence="6">
    <location>
        <begin position="141"/>
        <end position="159"/>
    </location>
</feature>
<feature type="transmembrane region" description="Helical" evidence="6">
    <location>
        <begin position="78"/>
        <end position="97"/>
    </location>
</feature>
<feature type="transmembrane region" description="Helical" evidence="6">
    <location>
        <begin position="266"/>
        <end position="285"/>
    </location>
</feature>
<dbReference type="InterPro" id="IPR037185">
    <property type="entry name" value="EmrE-like"/>
</dbReference>
<proteinExistence type="inferred from homology"/>
<evidence type="ECO:0000256" key="4">
    <source>
        <dbReference type="ARBA" id="ARBA00022989"/>
    </source>
</evidence>
<comment type="caution">
    <text evidence="9">The sequence shown here is derived from an EMBL/GenBank/DDBJ whole genome shotgun (WGS) entry which is preliminary data.</text>
</comment>
<comment type="subcellular location">
    <subcellularLocation>
        <location evidence="1 6">Membrane</location>
        <topology evidence="1 6">Multi-pass membrane protein</topology>
    </subcellularLocation>
</comment>
<keyword evidence="4 6" id="KW-1133">Transmembrane helix</keyword>
<gene>
    <name evidence="9" type="ORF">ACH5RR_001958</name>
</gene>
<feature type="domain" description="EamA" evidence="8">
    <location>
        <begin position="197"/>
        <end position="336"/>
    </location>
</feature>
<name>A0ABD3B4W4_9GENT</name>
<feature type="transmembrane region" description="Helical" evidence="6">
    <location>
        <begin position="292"/>
        <end position="313"/>
    </location>
</feature>
<dbReference type="EMBL" id="JBJUIK010000001">
    <property type="protein sequence ID" value="KAL3538592.1"/>
    <property type="molecule type" value="Genomic_DNA"/>
</dbReference>
<dbReference type="InterPro" id="IPR030184">
    <property type="entry name" value="WAT1-related"/>
</dbReference>
<dbReference type="GO" id="GO:0016020">
    <property type="term" value="C:membrane"/>
    <property type="evidence" value="ECO:0007669"/>
    <property type="project" value="UniProtKB-SubCell"/>
</dbReference>
<feature type="transmembrane region" description="Helical" evidence="6">
    <location>
        <begin position="109"/>
        <end position="129"/>
    </location>
</feature>
<sequence length="412" mass="45831">MSKMGRFCNMMHGLKPTMMMVMVQIALAGVNVFYKLAANDGMSMRIMVAYRFMFATAAVVPLALIFERNSRPKLTWMVVFQAFLCALFGGSLAQNLYGQSIIMTSATFASAITNLTPALTFIMAVIFRLERFELKTKAGKAKVIGTLICMGGAMLLTIYKGIEVKLWSTHVGLLHNNNNHQGGHLTASHQKSIYHILGPIFAISSSFSSAFSLIFQAKMSERYPCHYSSTALICLMGFLQAVLFALCVERNRWDEWKLDWNIRLLSVAYSGTVASGIMVIFTMWCVRMRGPLFVSVFSPLMLVLVTIAGSLFLDEKLHLGSVLGASVIVCGLYSVLWGKSKEMKRIAQLMPTLEKSDHQIEMINETDKNMKCCNMMAMGVCPNFLPTSDTDTLDSHPENHLEEGIQITNEKA</sequence>
<dbReference type="Proteomes" id="UP001630127">
    <property type="component" value="Unassembled WGS sequence"/>
</dbReference>
<feature type="region of interest" description="Disordered" evidence="7">
    <location>
        <begin position="391"/>
        <end position="412"/>
    </location>
</feature>
<feature type="transmembrane region" description="Helical" evidence="6">
    <location>
        <begin position="48"/>
        <end position="66"/>
    </location>
</feature>
<evidence type="ECO:0000256" key="6">
    <source>
        <dbReference type="RuleBase" id="RU363077"/>
    </source>
</evidence>
<protein>
    <recommendedName>
        <fullName evidence="6">WAT1-related protein</fullName>
    </recommendedName>
</protein>
<evidence type="ECO:0000256" key="7">
    <source>
        <dbReference type="SAM" id="MobiDB-lite"/>
    </source>
</evidence>
<accession>A0ABD3B4W4</accession>
<dbReference type="Pfam" id="PF00892">
    <property type="entry name" value="EamA"/>
    <property type="match status" value="2"/>
</dbReference>
<feature type="domain" description="EamA" evidence="8">
    <location>
        <begin position="18"/>
        <end position="157"/>
    </location>
</feature>
<keyword evidence="3 6" id="KW-0812">Transmembrane</keyword>
<keyword evidence="5 6" id="KW-0472">Membrane</keyword>
<evidence type="ECO:0000256" key="1">
    <source>
        <dbReference type="ARBA" id="ARBA00004141"/>
    </source>
</evidence>
<feature type="transmembrane region" description="Helical" evidence="6">
    <location>
        <begin position="227"/>
        <end position="246"/>
    </location>
</feature>
<evidence type="ECO:0000256" key="3">
    <source>
        <dbReference type="ARBA" id="ARBA00022692"/>
    </source>
</evidence>
<evidence type="ECO:0000259" key="8">
    <source>
        <dbReference type="Pfam" id="PF00892"/>
    </source>
</evidence>
<feature type="transmembrane region" description="Helical" evidence="6">
    <location>
        <begin position="193"/>
        <end position="215"/>
    </location>
</feature>
<evidence type="ECO:0000256" key="5">
    <source>
        <dbReference type="ARBA" id="ARBA00023136"/>
    </source>
</evidence>
<keyword evidence="10" id="KW-1185">Reference proteome</keyword>
<comment type="similarity">
    <text evidence="2 6">Belongs to the drug/metabolite transporter (DMT) superfamily. Plant drug/metabolite exporter (P-DME) (TC 2.A.7.4) family.</text>
</comment>
<dbReference type="AlphaFoldDB" id="A0ABD3B4W4"/>
<evidence type="ECO:0000313" key="10">
    <source>
        <dbReference type="Proteomes" id="UP001630127"/>
    </source>
</evidence>
<dbReference type="InterPro" id="IPR000620">
    <property type="entry name" value="EamA_dom"/>
</dbReference>
<dbReference type="PANTHER" id="PTHR31218">
    <property type="entry name" value="WAT1-RELATED PROTEIN"/>
    <property type="match status" value="1"/>
</dbReference>
<feature type="compositionally biased region" description="Basic and acidic residues" evidence="7">
    <location>
        <begin position="393"/>
        <end position="403"/>
    </location>
</feature>